<gene>
    <name evidence="1" type="ORF">LBRM2904_24.1520</name>
</gene>
<evidence type="ECO:0000313" key="2">
    <source>
        <dbReference type="Proteomes" id="UP000319462"/>
    </source>
</evidence>
<accession>A0A3P3Z7U8</accession>
<name>A0A3P3Z7U8_LEIBR</name>
<dbReference type="EMBL" id="LS997623">
    <property type="protein sequence ID" value="SYZ66313.1"/>
    <property type="molecule type" value="Genomic_DNA"/>
</dbReference>
<sequence>MCVQSGRVYAALPPNVSVITPTYSLGQYENFFANLTDAVLKRGVKYPRSPQYQRLVCSWLFLDKLGTSTR</sequence>
<evidence type="ECO:0000313" key="1">
    <source>
        <dbReference type="EMBL" id="SYZ66313.1"/>
    </source>
</evidence>
<reference evidence="1 2" key="1">
    <citation type="submission" date="2018-09" db="EMBL/GenBank/DDBJ databases">
        <authorList>
            <person name="Peiro R."/>
            <person name="Begona"/>
            <person name="Cbmso G."/>
            <person name="Lopez M."/>
            <person name="Gonzalez S."/>
        </authorList>
    </citation>
    <scope>NUCLEOTIDE SEQUENCE [LARGE SCALE GENOMIC DNA]</scope>
</reference>
<dbReference type="Proteomes" id="UP000319462">
    <property type="component" value="Chromosome 24"/>
</dbReference>
<proteinExistence type="predicted"/>
<protein>
    <submittedName>
        <fullName evidence="1">Hypothetical_protein</fullName>
    </submittedName>
</protein>
<organism evidence="1 2">
    <name type="scientific">Leishmania braziliensis MHOM/BR/75/M2904</name>
    <dbReference type="NCBI Taxonomy" id="420245"/>
    <lineage>
        <taxon>Eukaryota</taxon>
        <taxon>Discoba</taxon>
        <taxon>Euglenozoa</taxon>
        <taxon>Kinetoplastea</taxon>
        <taxon>Metakinetoplastina</taxon>
        <taxon>Trypanosomatida</taxon>
        <taxon>Trypanosomatidae</taxon>
        <taxon>Leishmaniinae</taxon>
        <taxon>Leishmania</taxon>
        <taxon>Leishmania braziliensis species complex</taxon>
    </lineage>
</organism>
<dbReference type="AlphaFoldDB" id="A0A3P3Z7U8"/>